<evidence type="ECO:0000313" key="4">
    <source>
        <dbReference type="Proteomes" id="UP000039324"/>
    </source>
</evidence>
<feature type="chain" id="PRO_5035990761" evidence="1">
    <location>
        <begin position="22"/>
        <end position="163"/>
    </location>
</feature>
<gene>
    <name evidence="2" type="ORF">PBRA_007079</name>
    <name evidence="3" type="ORF">PLBR_LOCUS2953</name>
</gene>
<dbReference type="Proteomes" id="UP000290189">
    <property type="component" value="Unassembled WGS sequence"/>
</dbReference>
<feature type="signal peptide" evidence="1">
    <location>
        <begin position="1"/>
        <end position="21"/>
    </location>
</feature>
<evidence type="ECO:0000256" key="1">
    <source>
        <dbReference type="SAM" id="SignalP"/>
    </source>
</evidence>
<keyword evidence="1" id="KW-0732">Signal</keyword>
<evidence type="ECO:0000313" key="5">
    <source>
        <dbReference type="Proteomes" id="UP000290189"/>
    </source>
</evidence>
<reference evidence="3 5" key="2">
    <citation type="submission" date="2018-03" db="EMBL/GenBank/DDBJ databases">
        <authorList>
            <person name="Fogelqvist J."/>
        </authorList>
    </citation>
    <scope>NUCLEOTIDE SEQUENCE [LARGE SCALE GENOMIC DNA]</scope>
</reference>
<accession>A0A0G4IUL4</accession>
<name>A0A0G4IUL4_PLABS</name>
<dbReference type="Proteomes" id="UP000039324">
    <property type="component" value="Unassembled WGS sequence"/>
</dbReference>
<evidence type="ECO:0000313" key="3">
    <source>
        <dbReference type="EMBL" id="SPQ95738.1"/>
    </source>
</evidence>
<keyword evidence="3" id="KW-0496">Mitochondrion</keyword>
<keyword evidence="4" id="KW-1185">Reference proteome</keyword>
<dbReference type="EMBL" id="CDSF01000088">
    <property type="protein sequence ID" value="CEO98965.1"/>
    <property type="molecule type" value="Genomic_DNA"/>
</dbReference>
<sequence length="163" mass="17529">MAPGKSYALLFAFLAGRCALGADDDVDGDAVKAYFDLNAYPDDHQDLHCGMYESLIIPCQNDNIGNLHDVGDDVAMSTAASSTGRHIERIEHTAVLTGTSDDETMHDPASHAIDHKLSGVSTWAPSDVDSSMLDFVRQTWVSCDHDQLTTFNFDAGAVGAHNT</sequence>
<evidence type="ECO:0000313" key="2">
    <source>
        <dbReference type="EMBL" id="CEO98965.1"/>
    </source>
</evidence>
<protein>
    <submittedName>
        <fullName evidence="2">Uncharacterized protein</fullName>
    </submittedName>
</protein>
<geneLocation type="mitochondrion" evidence="3"/>
<organism evidence="2 4">
    <name type="scientific">Plasmodiophora brassicae</name>
    <name type="common">Clubroot disease agent</name>
    <dbReference type="NCBI Taxonomy" id="37360"/>
    <lineage>
        <taxon>Eukaryota</taxon>
        <taxon>Sar</taxon>
        <taxon>Rhizaria</taxon>
        <taxon>Endomyxa</taxon>
        <taxon>Phytomyxea</taxon>
        <taxon>Plasmodiophorida</taxon>
        <taxon>Plasmodiophoridae</taxon>
        <taxon>Plasmodiophora</taxon>
    </lineage>
</organism>
<proteinExistence type="predicted"/>
<dbReference type="EMBL" id="OVEO01000004">
    <property type="protein sequence ID" value="SPQ95738.1"/>
    <property type="molecule type" value="Genomic_DNA"/>
</dbReference>
<dbReference type="AlphaFoldDB" id="A0A0G4IUL4"/>
<reference evidence="2 4" key="1">
    <citation type="submission" date="2015-02" db="EMBL/GenBank/DDBJ databases">
        <authorList>
            <person name="Chooi Y.-H."/>
        </authorList>
    </citation>
    <scope>NUCLEOTIDE SEQUENCE [LARGE SCALE GENOMIC DNA]</scope>
    <source>
        <strain evidence="2">E3</strain>
    </source>
</reference>